<feature type="domain" description="Protein kinase" evidence="12">
    <location>
        <begin position="118"/>
        <end position="406"/>
    </location>
</feature>
<dbReference type="GO" id="GO:0005524">
    <property type="term" value="F:ATP binding"/>
    <property type="evidence" value="ECO:0007669"/>
    <property type="project" value="UniProtKB-UniRule"/>
</dbReference>
<keyword evidence="5" id="KW-0418">Kinase</keyword>
<dbReference type="GO" id="GO:0006974">
    <property type="term" value="P:DNA damage response"/>
    <property type="evidence" value="ECO:0000318"/>
    <property type="project" value="GO_Central"/>
</dbReference>
<dbReference type="AlphaFoldDB" id="A0BWX5"/>
<dbReference type="PANTHER" id="PTHR24054:SF0">
    <property type="entry name" value="CASEIN KINASE II SUBUNIT ALPHA"/>
    <property type="match status" value="1"/>
</dbReference>
<evidence type="ECO:0000259" key="12">
    <source>
        <dbReference type="PROSITE" id="PS50011"/>
    </source>
</evidence>
<dbReference type="GO" id="GO:0006357">
    <property type="term" value="P:regulation of transcription by RNA polymerase II"/>
    <property type="evidence" value="ECO:0007669"/>
    <property type="project" value="UniProtKB-ARBA"/>
</dbReference>
<dbReference type="GO" id="GO:0005956">
    <property type="term" value="C:protein kinase CK2 complex"/>
    <property type="evidence" value="ECO:0000318"/>
    <property type="project" value="GO_Central"/>
</dbReference>
<dbReference type="eggNOG" id="KOG0668">
    <property type="taxonomic scope" value="Eukaryota"/>
</dbReference>
<evidence type="ECO:0000256" key="2">
    <source>
        <dbReference type="ARBA" id="ARBA00022527"/>
    </source>
</evidence>
<evidence type="ECO:0000256" key="1">
    <source>
        <dbReference type="ARBA" id="ARBA00012513"/>
    </source>
</evidence>
<dbReference type="OrthoDB" id="10020333at2759"/>
<feature type="chain" id="PRO_5002622750" description="non-specific serine/threonine protein kinase" evidence="11">
    <location>
        <begin position="18"/>
        <end position="985"/>
    </location>
</feature>
<dbReference type="InterPro" id="IPR045216">
    <property type="entry name" value="CK2_alpha"/>
</dbReference>
<dbReference type="GO" id="GO:0004674">
    <property type="term" value="F:protein serine/threonine kinase activity"/>
    <property type="evidence" value="ECO:0000318"/>
    <property type="project" value="GO_Central"/>
</dbReference>
<dbReference type="GO" id="GO:0031981">
    <property type="term" value="C:nuclear lumen"/>
    <property type="evidence" value="ECO:0007669"/>
    <property type="project" value="UniProtKB-ARBA"/>
</dbReference>
<dbReference type="InParanoid" id="A0BWX5"/>
<evidence type="ECO:0000256" key="5">
    <source>
        <dbReference type="ARBA" id="ARBA00022777"/>
    </source>
</evidence>
<dbReference type="InterPro" id="IPR000719">
    <property type="entry name" value="Prot_kinase_dom"/>
</dbReference>
<dbReference type="KEGG" id="ptm:GSPATT00032894001"/>
<dbReference type="PROSITE" id="PS00107">
    <property type="entry name" value="PROTEIN_KINASE_ATP"/>
    <property type="match status" value="1"/>
</dbReference>
<dbReference type="EMBL" id="CT868023">
    <property type="protein sequence ID" value="CAK63042.1"/>
    <property type="molecule type" value="Genomic_DNA"/>
</dbReference>
<feature type="coiled-coil region" evidence="10">
    <location>
        <begin position="954"/>
        <end position="981"/>
    </location>
</feature>
<evidence type="ECO:0000256" key="7">
    <source>
        <dbReference type="ARBA" id="ARBA00047899"/>
    </source>
</evidence>
<comment type="catalytic activity">
    <reaction evidence="7">
        <text>L-threonyl-[protein] + ATP = O-phospho-L-threonyl-[protein] + ADP + H(+)</text>
        <dbReference type="Rhea" id="RHEA:46608"/>
        <dbReference type="Rhea" id="RHEA-COMP:11060"/>
        <dbReference type="Rhea" id="RHEA-COMP:11605"/>
        <dbReference type="ChEBI" id="CHEBI:15378"/>
        <dbReference type="ChEBI" id="CHEBI:30013"/>
        <dbReference type="ChEBI" id="CHEBI:30616"/>
        <dbReference type="ChEBI" id="CHEBI:61977"/>
        <dbReference type="ChEBI" id="CHEBI:456216"/>
        <dbReference type="EC" id="2.7.11.1"/>
    </reaction>
</comment>
<dbReference type="STRING" id="5888.A0BWX5"/>
<dbReference type="FunFam" id="1.10.510.10:FF:000459">
    <property type="entry name" value="Casein kinase II subunit alpha"/>
    <property type="match status" value="1"/>
</dbReference>
<feature type="signal peptide" evidence="11">
    <location>
        <begin position="1"/>
        <end position="17"/>
    </location>
</feature>
<evidence type="ECO:0000256" key="10">
    <source>
        <dbReference type="SAM" id="Coils"/>
    </source>
</evidence>
<keyword evidence="4 9" id="KW-0547">Nucleotide-binding</keyword>
<dbReference type="RefSeq" id="XP_001430440.1">
    <property type="nucleotide sequence ID" value="XM_001430403.1"/>
</dbReference>
<dbReference type="Proteomes" id="UP000000600">
    <property type="component" value="Unassembled WGS sequence"/>
</dbReference>
<sequence>MLFIISIFLLTFGRESPDPNDAFLNQSIAVMLGGQQKHYYDNNVVVHSSTTNQKNHYSSISPDYFDDDKTTDFVEQLSPYDYNQEINLNDLRVSRIHQNVNKMELIPLIIPEGNMSDYAVKKYLGDGTFAFVQSGVRLSDGLRVVLKQIKSQYLWWARMEAQIIDILNEEKKASIVRLVDMYMNDTSPVLVFQELEDSKTLDYRIYSFYHDLILEEIKKFYFQLFQGLSITHSKGIMHLDIKPQNIIVSNDEIQIIDWGVSDFYYPLKEYRTRVGTRHYRAPEQLVHYKHYDYAVDVWALGSILASTIFKKYPFFKGRNNDDQLLQVVKVLGSKDLFLYCEKYNITLTEKFKKTLEGYERQPLENFVDEENRELASPAVIDLLNKIFVYDHRVRITAEENDNQSVIVIVFIVIIKIIVEIQYRKMNVFQSNQLSPFINQKVVKKATVLMQPSQMKKSHVDAKPIRFLQWDDNVKQIKLCLDIKKYNSLFRTGPASFVVYVATRSEINQLSKLNFDKSLPLIDTTLQKGIYIWNHVIYNEHKNIQLYQLLCILGEQFKEKQLRRQSLNLVENNSVFIHADTVLMTVASILASEIVFLINNNDDEILENFHQITKHDDNPNYKLQIINLVEGQGQSIDQYKWYQIYDNIKITIMEESNYLSASGSSFVDNPSDTLYNWALELEMSLQKKIYRSYEIDFLTFFSIAEIITKSSMSELDKINVIENIFLKAIQKQIKYEKDYIESIYYKEIREFCSISEEVTVDSLAYKLNQMRDQAMSLYYVQLSQFYDNPEYEKCLQVIQQNIDQLELDCIRYNFELMDMYSYLNYLDHFSELSQQIDKIEKKYKDGFPDSYTQFLTEILKIREFRGLKYNNIKQNLQSSYKSKIFTSLTGFDKQQKLLYDKRMQTQNEKQYQFLKMRDKEVMRGVEILQNYTDLMRDEIGTLKSLIDFNNQINIFVKHRQEIRKLDDEIQQLQLQLNKIQTKKKQQ</sequence>
<dbReference type="PANTHER" id="PTHR24054">
    <property type="entry name" value="CASEIN KINASE II SUBUNIT ALPHA"/>
    <property type="match status" value="1"/>
</dbReference>
<keyword evidence="2" id="KW-0723">Serine/threonine-protein kinase</keyword>
<comment type="catalytic activity">
    <reaction evidence="8">
        <text>L-seryl-[protein] + ATP = O-phospho-L-seryl-[protein] + ADP + H(+)</text>
        <dbReference type="Rhea" id="RHEA:17989"/>
        <dbReference type="Rhea" id="RHEA-COMP:9863"/>
        <dbReference type="Rhea" id="RHEA-COMP:11604"/>
        <dbReference type="ChEBI" id="CHEBI:15378"/>
        <dbReference type="ChEBI" id="CHEBI:29999"/>
        <dbReference type="ChEBI" id="CHEBI:30616"/>
        <dbReference type="ChEBI" id="CHEBI:83421"/>
        <dbReference type="ChEBI" id="CHEBI:456216"/>
        <dbReference type="EC" id="2.7.11.1"/>
    </reaction>
</comment>
<dbReference type="HOGENOM" id="CLU_302779_0_0_1"/>
<dbReference type="SMART" id="SM00220">
    <property type="entry name" value="S_TKc"/>
    <property type="match status" value="1"/>
</dbReference>
<evidence type="ECO:0000313" key="14">
    <source>
        <dbReference type="Proteomes" id="UP000000600"/>
    </source>
</evidence>
<dbReference type="InterPro" id="IPR008271">
    <property type="entry name" value="Ser/Thr_kinase_AS"/>
</dbReference>
<evidence type="ECO:0000256" key="3">
    <source>
        <dbReference type="ARBA" id="ARBA00022679"/>
    </source>
</evidence>
<evidence type="ECO:0000256" key="9">
    <source>
        <dbReference type="PROSITE-ProRule" id="PRU10141"/>
    </source>
</evidence>
<gene>
    <name evidence="13" type="ORF">GSPATT00032894001</name>
</gene>
<dbReference type="GO" id="GO:0005829">
    <property type="term" value="C:cytosol"/>
    <property type="evidence" value="ECO:0000318"/>
    <property type="project" value="GO_Central"/>
</dbReference>
<dbReference type="SUPFAM" id="SSF56112">
    <property type="entry name" value="Protein kinase-like (PK-like)"/>
    <property type="match status" value="1"/>
</dbReference>
<protein>
    <recommendedName>
        <fullName evidence="1">non-specific serine/threonine protein kinase</fullName>
        <ecNumber evidence="1">2.7.11.1</ecNumber>
    </recommendedName>
</protein>
<dbReference type="InterPro" id="IPR017441">
    <property type="entry name" value="Protein_kinase_ATP_BS"/>
</dbReference>
<dbReference type="EC" id="2.7.11.1" evidence="1"/>
<reference evidence="13 14" key="1">
    <citation type="journal article" date="2006" name="Nature">
        <title>Global trends of whole-genome duplications revealed by the ciliate Paramecium tetraurelia.</title>
        <authorList>
            <consortium name="Genoscope"/>
            <person name="Aury J.-M."/>
            <person name="Jaillon O."/>
            <person name="Duret L."/>
            <person name="Noel B."/>
            <person name="Jubin C."/>
            <person name="Porcel B.M."/>
            <person name="Segurens B."/>
            <person name="Daubin V."/>
            <person name="Anthouard V."/>
            <person name="Aiach N."/>
            <person name="Arnaiz O."/>
            <person name="Billaut A."/>
            <person name="Beisson J."/>
            <person name="Blanc I."/>
            <person name="Bouhouche K."/>
            <person name="Camara F."/>
            <person name="Duharcourt S."/>
            <person name="Guigo R."/>
            <person name="Gogendeau D."/>
            <person name="Katinka M."/>
            <person name="Keller A.-M."/>
            <person name="Kissmehl R."/>
            <person name="Klotz C."/>
            <person name="Koll F."/>
            <person name="Le Moue A."/>
            <person name="Lepere C."/>
            <person name="Malinsky S."/>
            <person name="Nowacki M."/>
            <person name="Nowak J.K."/>
            <person name="Plattner H."/>
            <person name="Poulain J."/>
            <person name="Ruiz F."/>
            <person name="Serrano V."/>
            <person name="Zagulski M."/>
            <person name="Dessen P."/>
            <person name="Betermier M."/>
            <person name="Weissenbach J."/>
            <person name="Scarpelli C."/>
            <person name="Schachter V."/>
            <person name="Sperling L."/>
            <person name="Meyer E."/>
            <person name="Cohen J."/>
            <person name="Wincker P."/>
        </authorList>
    </citation>
    <scope>NUCLEOTIDE SEQUENCE [LARGE SCALE GENOMIC DNA]</scope>
    <source>
        <strain evidence="13 14">Stock d4-2</strain>
    </source>
</reference>
<keyword evidence="14" id="KW-1185">Reference proteome</keyword>
<accession>A0BWX5</accession>
<evidence type="ECO:0000256" key="8">
    <source>
        <dbReference type="ARBA" id="ARBA00048679"/>
    </source>
</evidence>
<dbReference type="Gene3D" id="1.10.510.10">
    <property type="entry name" value="Transferase(Phosphotransferase) domain 1"/>
    <property type="match status" value="1"/>
</dbReference>
<organism evidence="13 14">
    <name type="scientific">Paramecium tetraurelia</name>
    <dbReference type="NCBI Taxonomy" id="5888"/>
    <lineage>
        <taxon>Eukaryota</taxon>
        <taxon>Sar</taxon>
        <taxon>Alveolata</taxon>
        <taxon>Ciliophora</taxon>
        <taxon>Intramacronucleata</taxon>
        <taxon>Oligohymenophorea</taxon>
        <taxon>Peniculida</taxon>
        <taxon>Parameciidae</taxon>
        <taxon>Paramecium</taxon>
    </lineage>
</organism>
<keyword evidence="3" id="KW-0808">Transferase</keyword>
<dbReference type="GO" id="GO:0051726">
    <property type="term" value="P:regulation of cell cycle"/>
    <property type="evidence" value="ECO:0000318"/>
    <property type="project" value="GO_Central"/>
</dbReference>
<dbReference type="GeneID" id="5016224"/>
<proteinExistence type="predicted"/>
<feature type="binding site" evidence="9">
    <location>
        <position position="147"/>
    </location>
    <ligand>
        <name>ATP</name>
        <dbReference type="ChEBI" id="CHEBI:30616"/>
    </ligand>
</feature>
<dbReference type="PROSITE" id="PS50011">
    <property type="entry name" value="PROTEIN_KINASE_DOM"/>
    <property type="match status" value="1"/>
</dbReference>
<evidence type="ECO:0000256" key="4">
    <source>
        <dbReference type="ARBA" id="ARBA00022741"/>
    </source>
</evidence>
<dbReference type="GO" id="GO:0005634">
    <property type="term" value="C:nucleus"/>
    <property type="evidence" value="ECO:0000318"/>
    <property type="project" value="GO_Central"/>
</dbReference>
<dbReference type="InterPro" id="IPR011009">
    <property type="entry name" value="Kinase-like_dom_sf"/>
</dbReference>
<keyword evidence="11" id="KW-0732">Signal</keyword>
<dbReference type="PROSITE" id="PS00108">
    <property type="entry name" value="PROTEIN_KINASE_ST"/>
    <property type="match status" value="1"/>
</dbReference>
<evidence type="ECO:0000313" key="13">
    <source>
        <dbReference type="EMBL" id="CAK63042.1"/>
    </source>
</evidence>
<evidence type="ECO:0000256" key="11">
    <source>
        <dbReference type="SAM" id="SignalP"/>
    </source>
</evidence>
<dbReference type="Pfam" id="PF00069">
    <property type="entry name" value="Pkinase"/>
    <property type="match status" value="1"/>
</dbReference>
<keyword evidence="10" id="KW-0175">Coiled coil</keyword>
<name>A0BWX5_PARTE</name>
<dbReference type="Gene3D" id="3.30.200.20">
    <property type="entry name" value="Phosphorylase Kinase, domain 1"/>
    <property type="match status" value="1"/>
</dbReference>
<keyword evidence="6 9" id="KW-0067">ATP-binding</keyword>
<evidence type="ECO:0000256" key="6">
    <source>
        <dbReference type="ARBA" id="ARBA00022840"/>
    </source>
</evidence>